<organism evidence="1 2">
    <name type="scientific">Methanococcoides seepicolus</name>
    <dbReference type="NCBI Taxonomy" id="2828780"/>
    <lineage>
        <taxon>Archaea</taxon>
        <taxon>Methanobacteriati</taxon>
        <taxon>Methanobacteriota</taxon>
        <taxon>Stenosarchaea group</taxon>
        <taxon>Methanomicrobia</taxon>
        <taxon>Methanosarcinales</taxon>
        <taxon>Methanosarcinaceae</taxon>
        <taxon>Methanococcoides</taxon>
    </lineage>
</organism>
<dbReference type="EMBL" id="JAGSOI010000041">
    <property type="protein sequence ID" value="MCM1987259.1"/>
    <property type="molecule type" value="Genomic_DNA"/>
</dbReference>
<dbReference type="Pfam" id="PF11376">
    <property type="entry name" value="DUF3179"/>
    <property type="match status" value="1"/>
</dbReference>
<reference evidence="1" key="2">
    <citation type="submission" date="2021-04" db="EMBL/GenBank/DDBJ databases">
        <authorList>
            <person name="Dong X."/>
        </authorList>
    </citation>
    <scope>NUCLEOTIDE SEQUENCE</scope>
    <source>
        <strain evidence="1">LLY</strain>
    </source>
</reference>
<evidence type="ECO:0000313" key="2">
    <source>
        <dbReference type="Proteomes" id="UP001056766"/>
    </source>
</evidence>
<proteinExistence type="predicted"/>
<evidence type="ECO:0000313" key="1">
    <source>
        <dbReference type="EMBL" id="MCM1987259.1"/>
    </source>
</evidence>
<dbReference type="AlphaFoldDB" id="A0A9E4ZI45"/>
<keyword evidence="2" id="KW-1185">Reference proteome</keyword>
<sequence length="368" mass="41093">MNTLGKIAVHSCILFLILPLVAVAEEENAGSIEKLPELTKMEEETGIMVTELGVKYIVDPNKITSGGPPMDGIPSIDEPGYVTVDEADRWIQDNELVLALIYNDTKRVYPLQVMVWHEIVNDHINGEPILITYCPLCGSGIAYERTINGEEVEFGTSGKLYNSNLVMYDRKTNSYWTQIGGQAIVGELTGMELKAISIETVVWRDWKVIHPDSEVLSKDTGFDRPYGTDPYGNYYENSFVLFPVENSDDTIHPKTVIFGIEVNGTYQAYREEDLINSGTIKDTVNGIEILVERDEAGIVRITDLATGDEIVKERDFWFAWYAFHPETTIYLPEGFEPELPEEGKSTPLGIVAPAVAILFALAASKKRN</sequence>
<accession>A0A9E4ZI45</accession>
<gene>
    <name evidence="1" type="ORF">KDK67_09730</name>
</gene>
<name>A0A9E4ZI45_9EURY</name>
<reference evidence="1" key="1">
    <citation type="journal article" date="2021" name="mSystems">
        <title>Bacteria and Archaea Synergistically Convert Glycine Betaine to Biogenic Methane in the Formosa Cold Seep of the South China Sea.</title>
        <authorList>
            <person name="Li L."/>
            <person name="Zhang W."/>
            <person name="Zhang S."/>
            <person name="Song L."/>
            <person name="Sun Q."/>
            <person name="Zhang H."/>
            <person name="Xiang H."/>
            <person name="Dong X."/>
        </authorList>
    </citation>
    <scope>NUCLEOTIDE SEQUENCE</scope>
    <source>
        <strain evidence="1">LLY</strain>
    </source>
</reference>
<protein>
    <submittedName>
        <fullName evidence="1">DUF3179 domain-containing protein</fullName>
    </submittedName>
</protein>
<dbReference type="InterPro" id="IPR021516">
    <property type="entry name" value="DUF3179"/>
</dbReference>
<comment type="caution">
    <text evidence="1">The sequence shown here is derived from an EMBL/GenBank/DDBJ whole genome shotgun (WGS) entry which is preliminary data.</text>
</comment>
<dbReference type="Proteomes" id="UP001056766">
    <property type="component" value="Unassembled WGS sequence"/>
</dbReference>
<dbReference type="RefSeq" id="WP_250868598.1">
    <property type="nucleotide sequence ID" value="NZ_JAGSOI010000041.1"/>
</dbReference>